<evidence type="ECO:0000313" key="1">
    <source>
        <dbReference type="EMBL" id="ANB60828.1"/>
    </source>
</evidence>
<gene>
    <name evidence="1" type="ORF">GFC30_851</name>
</gene>
<dbReference type="AlphaFoldDB" id="A0A160F3F2"/>
<evidence type="ECO:0008006" key="3">
    <source>
        <dbReference type="Google" id="ProtNLM"/>
    </source>
</evidence>
<reference evidence="1 2" key="1">
    <citation type="journal article" date="2006" name="Syst. Appl. Microbiol.">
        <title>Anoxybacillus amylolyticus sp. nov., a thermophilic amylase producing bacterium isolated from Mount Rittmann (Antarctica).</title>
        <authorList>
            <person name="Poli A."/>
            <person name="Esposito E."/>
            <person name="Lama L."/>
            <person name="Orlando P."/>
            <person name="Nicolaus G."/>
            <person name="de Appolonia F."/>
            <person name="Gambacorta A."/>
            <person name="Nicolaus B."/>
        </authorList>
    </citation>
    <scope>NUCLEOTIDE SEQUENCE [LARGE SCALE GENOMIC DNA]</scope>
    <source>
        <strain evidence="1 2">DSM 15939</strain>
    </source>
</reference>
<dbReference type="OrthoDB" id="1927710at2"/>
<proteinExistence type="predicted"/>
<name>A0A160F3F2_9BACL</name>
<dbReference type="PATRIC" id="fig|294699.3.peg.858"/>
<evidence type="ECO:0000313" key="2">
    <source>
        <dbReference type="Proteomes" id="UP000076865"/>
    </source>
</evidence>
<dbReference type="RefSeq" id="WP_066323046.1">
    <property type="nucleotide sequence ID" value="NZ_CP015438.1"/>
</dbReference>
<protein>
    <recommendedName>
        <fullName evidence="3">LSM domain protein</fullName>
    </recommendedName>
</protein>
<accession>A0A160F3F2</accession>
<dbReference type="KEGG" id="aamy:GFC30_851"/>
<keyword evidence="2" id="KW-1185">Reference proteome</keyword>
<organism evidence="1 2">
    <name type="scientific">Anoxybacteroides amylolyticum</name>
    <dbReference type="NCBI Taxonomy" id="294699"/>
    <lineage>
        <taxon>Bacteria</taxon>
        <taxon>Bacillati</taxon>
        <taxon>Bacillota</taxon>
        <taxon>Bacilli</taxon>
        <taxon>Bacillales</taxon>
        <taxon>Anoxybacillaceae</taxon>
        <taxon>Anoxybacteroides</taxon>
    </lineage>
</organism>
<dbReference type="Proteomes" id="UP000076865">
    <property type="component" value="Chromosome"/>
</dbReference>
<sequence length="64" mass="7409">MGLWKYVQKRVQIVFNDGTVLEGFVHDYIDQEDTDFDYDEIIFTPDGGNMIAVGEDEIKQIHSI</sequence>
<dbReference type="EMBL" id="CP015438">
    <property type="protein sequence ID" value="ANB60828.1"/>
    <property type="molecule type" value="Genomic_DNA"/>
</dbReference>